<dbReference type="Proteomes" id="UP000006158">
    <property type="component" value="Chromosome"/>
</dbReference>
<accession>I7GBT8</accession>
<dbReference type="Pfam" id="PF00106">
    <property type="entry name" value="adh_short"/>
    <property type="match status" value="1"/>
</dbReference>
<comment type="similarity">
    <text evidence="1 3">Belongs to the short-chain dehydrogenases/reductases (SDR) family.</text>
</comment>
<evidence type="ECO:0000256" key="1">
    <source>
        <dbReference type="ARBA" id="ARBA00006484"/>
    </source>
</evidence>
<dbReference type="PRINTS" id="PR00081">
    <property type="entry name" value="GDHRDH"/>
</dbReference>
<gene>
    <name evidence="4" type="ordered locus">MSMEI_6676</name>
</gene>
<dbReference type="InterPro" id="IPR020904">
    <property type="entry name" value="Sc_DH/Rdtase_CS"/>
</dbReference>
<organism evidence="4 5">
    <name type="scientific">Mycolicibacterium smegmatis (strain ATCC 700084 / mc(2)155)</name>
    <name type="common">Mycobacterium smegmatis</name>
    <dbReference type="NCBI Taxonomy" id="246196"/>
    <lineage>
        <taxon>Bacteria</taxon>
        <taxon>Bacillati</taxon>
        <taxon>Actinomycetota</taxon>
        <taxon>Actinomycetes</taxon>
        <taxon>Mycobacteriales</taxon>
        <taxon>Mycobacteriaceae</taxon>
        <taxon>Mycolicibacterium</taxon>
    </lineage>
</organism>
<dbReference type="Gene3D" id="3.40.50.720">
    <property type="entry name" value="NAD(P)-binding Rossmann-like Domain"/>
    <property type="match status" value="1"/>
</dbReference>
<dbReference type="GO" id="GO:0004316">
    <property type="term" value="F:3-oxoacyl-[acyl-carrier-protein] reductase (NADPH) activity"/>
    <property type="evidence" value="ECO:0007669"/>
    <property type="project" value="UniProtKB-EC"/>
</dbReference>
<dbReference type="InterPro" id="IPR036291">
    <property type="entry name" value="NAD(P)-bd_dom_sf"/>
</dbReference>
<reference evidence="4 5" key="1">
    <citation type="journal article" date="2007" name="Genome Biol.">
        <title>Interrupted coding sequences in Mycobacterium smegmatis: authentic mutations or sequencing errors?</title>
        <authorList>
            <person name="Deshayes C."/>
            <person name="Perrodou E."/>
            <person name="Gallien S."/>
            <person name="Euphrasie D."/>
            <person name="Schaeffer C."/>
            <person name="Van-Dorsselaer A."/>
            <person name="Poch O."/>
            <person name="Lecompte O."/>
            <person name="Reyrat J.M."/>
        </authorList>
    </citation>
    <scope>NUCLEOTIDE SEQUENCE [LARGE SCALE GENOMIC DNA]</scope>
    <source>
        <strain evidence="5">ATCC 700084 / mc(2)155</strain>
    </source>
</reference>
<evidence type="ECO:0000313" key="4">
    <source>
        <dbReference type="EMBL" id="AFP43102.1"/>
    </source>
</evidence>
<dbReference type="InterPro" id="IPR002347">
    <property type="entry name" value="SDR_fam"/>
</dbReference>
<dbReference type="AlphaFoldDB" id="I7GBT8"/>
<sequence>MHRGRRIVAPSRTPEEAFLMTGKRLADTVALVTGASSGIGWATARALAAEGATVAVFGRRLARLEELVDVIERDGGRAHAHEVDVTDGATVARSVQAIADEFGRIDILVNNAGFLANAPAVEADLADWHRTIDVNIGGVLNVTHAALPLVVRAGERERGVADIVTVSSVGGRRVPGPSSNVYAASKHAVGAFTEALRQELATRRVRVGVVEPGVVRTEMTTGGSKGAPDATTGAPLDPADIASAIVYMVTRPAHAAVNEILIRPTEQVI</sequence>
<dbReference type="EMBL" id="CP001663">
    <property type="protein sequence ID" value="AFP43102.1"/>
    <property type="molecule type" value="Genomic_DNA"/>
</dbReference>
<dbReference type="EC" id="1.1.1.100" evidence="4"/>
<keyword evidence="2 4" id="KW-0560">Oxidoreductase</keyword>
<reference evidence="4 5" key="2">
    <citation type="journal article" date="2009" name="Genome Res.">
        <title>Ortho-proteogenomics: multiple proteomes investigation through orthology and a new MS-based protocol.</title>
        <authorList>
            <person name="Gallien S."/>
            <person name="Perrodou E."/>
            <person name="Carapito C."/>
            <person name="Deshayes C."/>
            <person name="Reyrat J.M."/>
            <person name="Van Dorsselaer A."/>
            <person name="Poch O."/>
            <person name="Schaeffer C."/>
            <person name="Lecompte O."/>
        </authorList>
    </citation>
    <scope>NUCLEOTIDE SEQUENCE [LARGE SCALE GENOMIC DNA]</scope>
    <source>
        <strain evidence="5">ATCC 700084 / mc(2)155</strain>
    </source>
</reference>
<dbReference type="KEGG" id="msg:MSMEI_6676"/>
<evidence type="ECO:0000313" key="5">
    <source>
        <dbReference type="Proteomes" id="UP000006158"/>
    </source>
</evidence>
<proteinExistence type="inferred from homology"/>
<dbReference type="FunFam" id="3.40.50.720:FF:000047">
    <property type="entry name" value="NADP-dependent L-serine/L-allo-threonine dehydrogenase"/>
    <property type="match status" value="1"/>
</dbReference>
<dbReference type="PANTHER" id="PTHR43115:SF4">
    <property type="entry name" value="DEHYDROGENASE_REDUCTASE SDR FAMILY MEMBER 11"/>
    <property type="match status" value="1"/>
</dbReference>
<dbReference type="SUPFAM" id="SSF51735">
    <property type="entry name" value="NAD(P)-binding Rossmann-fold domains"/>
    <property type="match status" value="1"/>
</dbReference>
<evidence type="ECO:0000256" key="3">
    <source>
        <dbReference type="RuleBase" id="RU000363"/>
    </source>
</evidence>
<dbReference type="PATRIC" id="fig|246196.56.peg.6810"/>
<name>I7GBT8_MYCS2</name>
<dbReference type="PROSITE" id="PS00061">
    <property type="entry name" value="ADH_SHORT"/>
    <property type="match status" value="1"/>
</dbReference>
<dbReference type="PANTHER" id="PTHR43115">
    <property type="entry name" value="DEHYDROGENASE/REDUCTASE SDR FAMILY MEMBER 11"/>
    <property type="match status" value="1"/>
</dbReference>
<dbReference type="PRINTS" id="PR00080">
    <property type="entry name" value="SDRFAMILY"/>
</dbReference>
<evidence type="ECO:0000256" key="2">
    <source>
        <dbReference type="ARBA" id="ARBA00023002"/>
    </source>
</evidence>
<protein>
    <submittedName>
        <fullName evidence="4">Short-chain dehydrogenase/reductase SDR</fullName>
        <ecNumber evidence="4">1.1.1.100</ecNumber>
    </submittedName>
</protein>